<protein>
    <submittedName>
        <fullName evidence="3">ATP-binding protein</fullName>
    </submittedName>
</protein>
<sequence>MADRPIRRHLAPRVQAALQDTPAVFLAGARQTGKTTLARALVAEGILDAYVTLDDPTQLAAAAHDPPGFLAALPRRTVLDEVQRAPGLFPALRAAIDRDRRPGRFLLTGSADVLLLPGLAQTLTGRMEILTLEPFSQGEREGRPEGFLRDLFAPDGPAPGPPLPREEVCRRVVEGGFPEACARADPERRAAWFDSYVALVTQREVRELARIAGVAELPHLLRLLAARLGGLLNRAELARAAGLAQTTLARYLSLLQALFLVRPLRAWARNRAKRLIRAPKVHLIDTGLAAHLLGLDADGLARSDRLGPLLEGFVACELRRQRGWALPRARLHHFRTAGGAEVDLVVELPDGRVAGIEVKAAATVRARDLRGLKALADAAGGSFVRGVVLHLGEAHAAFGERLVAMPLSSLWRPGAAGRGGA</sequence>
<organism evidence="3">
    <name type="scientific">Oceanithermus profundus</name>
    <dbReference type="NCBI Taxonomy" id="187137"/>
    <lineage>
        <taxon>Bacteria</taxon>
        <taxon>Thermotogati</taxon>
        <taxon>Deinococcota</taxon>
        <taxon>Deinococci</taxon>
        <taxon>Thermales</taxon>
        <taxon>Thermaceae</taxon>
        <taxon>Oceanithermus</taxon>
    </lineage>
</organism>
<dbReference type="Pfam" id="PF13635">
    <property type="entry name" value="DUF4143"/>
    <property type="match status" value="1"/>
</dbReference>
<keyword evidence="3" id="KW-0067">ATP-binding</keyword>
<feature type="domain" description="DUF4143" evidence="2">
    <location>
        <begin position="202"/>
        <end position="360"/>
    </location>
</feature>
<dbReference type="AlphaFoldDB" id="A0A7C5WTC7"/>
<dbReference type="Pfam" id="PF13173">
    <property type="entry name" value="AAA_14"/>
    <property type="match status" value="1"/>
</dbReference>
<evidence type="ECO:0000259" key="2">
    <source>
        <dbReference type="Pfam" id="PF13635"/>
    </source>
</evidence>
<dbReference type="InterPro" id="IPR025420">
    <property type="entry name" value="DUF4143"/>
</dbReference>
<comment type="caution">
    <text evidence="3">The sequence shown here is derived from an EMBL/GenBank/DDBJ whole genome shotgun (WGS) entry which is preliminary data.</text>
</comment>
<evidence type="ECO:0000259" key="1">
    <source>
        <dbReference type="Pfam" id="PF13173"/>
    </source>
</evidence>
<dbReference type="EMBL" id="DRNZ01000256">
    <property type="protein sequence ID" value="HHO58337.1"/>
    <property type="molecule type" value="Genomic_DNA"/>
</dbReference>
<name>A0A7C5WTC7_9DEIN</name>
<feature type="domain" description="AAA" evidence="1">
    <location>
        <begin position="22"/>
        <end position="139"/>
    </location>
</feature>
<proteinExistence type="predicted"/>
<keyword evidence="3" id="KW-0547">Nucleotide-binding</keyword>
<dbReference type="PANTHER" id="PTHR43566">
    <property type="entry name" value="CONSERVED PROTEIN"/>
    <property type="match status" value="1"/>
</dbReference>
<evidence type="ECO:0000313" key="3">
    <source>
        <dbReference type="EMBL" id="HHO58337.1"/>
    </source>
</evidence>
<dbReference type="InterPro" id="IPR041682">
    <property type="entry name" value="AAA_14"/>
</dbReference>
<dbReference type="PANTHER" id="PTHR43566:SF2">
    <property type="entry name" value="DUF4143 DOMAIN-CONTAINING PROTEIN"/>
    <property type="match status" value="1"/>
</dbReference>
<dbReference type="SUPFAM" id="SSF52540">
    <property type="entry name" value="P-loop containing nucleoside triphosphate hydrolases"/>
    <property type="match status" value="1"/>
</dbReference>
<dbReference type="GO" id="GO:0005524">
    <property type="term" value="F:ATP binding"/>
    <property type="evidence" value="ECO:0007669"/>
    <property type="project" value="UniProtKB-KW"/>
</dbReference>
<gene>
    <name evidence="3" type="ORF">ENJ85_04095</name>
</gene>
<dbReference type="InterPro" id="IPR027417">
    <property type="entry name" value="P-loop_NTPase"/>
</dbReference>
<dbReference type="Proteomes" id="UP000886105">
    <property type="component" value="Unassembled WGS sequence"/>
</dbReference>
<accession>A0A7C5WTC7</accession>
<reference evidence="3" key="1">
    <citation type="journal article" date="2020" name="mSystems">
        <title>Genome- and Community-Level Interaction Insights into Carbon Utilization and Element Cycling Functions of Hydrothermarchaeota in Hydrothermal Sediment.</title>
        <authorList>
            <person name="Zhou Z."/>
            <person name="Liu Y."/>
            <person name="Xu W."/>
            <person name="Pan J."/>
            <person name="Luo Z.H."/>
            <person name="Li M."/>
        </authorList>
    </citation>
    <scope>NUCLEOTIDE SEQUENCE [LARGE SCALE GENOMIC DNA]</scope>
    <source>
        <strain evidence="3">HyVt-523</strain>
    </source>
</reference>